<evidence type="ECO:0000313" key="3">
    <source>
        <dbReference type="Proteomes" id="UP001230654"/>
    </source>
</evidence>
<evidence type="ECO:0000256" key="1">
    <source>
        <dbReference type="SAM" id="MobiDB-lite"/>
    </source>
</evidence>
<gene>
    <name evidence="2" type="ORF">QF030_006605</name>
</gene>
<keyword evidence="3" id="KW-1185">Reference proteome</keyword>
<name>A0ABU0P0Y3_STRRH</name>
<protein>
    <submittedName>
        <fullName evidence="2">Uncharacterized protein</fullName>
    </submittedName>
</protein>
<comment type="caution">
    <text evidence="2">The sequence shown here is derived from an EMBL/GenBank/DDBJ whole genome shotgun (WGS) entry which is preliminary data.</text>
</comment>
<sequence>MTSVSHDPPTSVSEDPPTSVPRDPRPSAPSPTLPFAEKLLTVPPPIEVAGRWIKRYHVTSDPAGIAPEVEEAAYAILPGLLPPPDGTPPATFVVLHRGGDDGAYLNAYSWVWDNVLHFRGAAAGQPVLGCPDDDPSHFVTTDRPWIGCVWELPPILHERDAWVRHVLTRRAPEVPSLDAYLTDSLPAGTTGDRS</sequence>
<proteinExistence type="predicted"/>
<organism evidence="2 3">
    <name type="scientific">Streptomyces rishiriensis</name>
    <dbReference type="NCBI Taxonomy" id="68264"/>
    <lineage>
        <taxon>Bacteria</taxon>
        <taxon>Bacillati</taxon>
        <taxon>Actinomycetota</taxon>
        <taxon>Actinomycetes</taxon>
        <taxon>Kitasatosporales</taxon>
        <taxon>Streptomycetaceae</taxon>
        <taxon>Streptomyces</taxon>
    </lineage>
</organism>
<dbReference type="EMBL" id="JAUSWV010000002">
    <property type="protein sequence ID" value="MDQ0584427.1"/>
    <property type="molecule type" value="Genomic_DNA"/>
</dbReference>
<dbReference type="RefSeq" id="WP_307166229.1">
    <property type="nucleotide sequence ID" value="NZ_JAUSWV010000002.1"/>
</dbReference>
<feature type="region of interest" description="Disordered" evidence="1">
    <location>
        <begin position="1"/>
        <end position="35"/>
    </location>
</feature>
<feature type="compositionally biased region" description="Polar residues" evidence="1">
    <location>
        <begin position="1"/>
        <end position="13"/>
    </location>
</feature>
<dbReference type="Proteomes" id="UP001230654">
    <property type="component" value="Unassembled WGS sequence"/>
</dbReference>
<evidence type="ECO:0000313" key="2">
    <source>
        <dbReference type="EMBL" id="MDQ0584427.1"/>
    </source>
</evidence>
<accession>A0ABU0P0Y3</accession>
<reference evidence="2 3" key="1">
    <citation type="submission" date="2023-07" db="EMBL/GenBank/DDBJ databases">
        <title>Comparative genomics of wheat-associated soil bacteria to identify genetic determinants of phenazine resistance.</title>
        <authorList>
            <person name="Mouncey N."/>
        </authorList>
    </citation>
    <scope>NUCLEOTIDE SEQUENCE [LARGE SCALE GENOMIC DNA]</scope>
    <source>
        <strain evidence="2 3">B2I6</strain>
    </source>
</reference>